<reference evidence="2" key="1">
    <citation type="submission" date="2014-09" db="EMBL/GenBank/DDBJ databases">
        <authorList>
            <person name="Mudge J."/>
            <person name="Ramaraj T."/>
            <person name="Lindquist I.E."/>
            <person name="Bharti A.K."/>
            <person name="Sundararajan A."/>
            <person name="Cameron C.T."/>
            <person name="Woodward J.E."/>
            <person name="May G.D."/>
            <person name="Brubaker C."/>
            <person name="Broadhvest J."/>
            <person name="Wilkins T.A."/>
        </authorList>
    </citation>
    <scope>NUCLEOTIDE SEQUENCE</scope>
    <source>
        <strain evidence="2">cv. AKA8401</strain>
    </source>
</reference>
<sequence>MLILRLLPTLRRSLESRSPFAAHILFQVYDGKLRKYELKKLEFG</sequence>
<protein>
    <submittedName>
        <fullName evidence="1">Uncharacterized protein</fullName>
    </submittedName>
</protein>
<name>A0A0B0P060_GOSAR</name>
<evidence type="ECO:0000313" key="2">
    <source>
        <dbReference type="Proteomes" id="UP000032142"/>
    </source>
</evidence>
<dbReference type="EMBL" id="KN410629">
    <property type="protein sequence ID" value="KHG18450.1"/>
    <property type="molecule type" value="Genomic_DNA"/>
</dbReference>
<keyword evidence="2" id="KW-1185">Reference proteome</keyword>
<evidence type="ECO:0000313" key="1">
    <source>
        <dbReference type="EMBL" id="KHG18450.1"/>
    </source>
</evidence>
<accession>A0A0B0P060</accession>
<dbReference type="Proteomes" id="UP000032142">
    <property type="component" value="Unassembled WGS sequence"/>
</dbReference>
<dbReference type="AlphaFoldDB" id="A0A0B0P060"/>
<organism evidence="1 2">
    <name type="scientific">Gossypium arboreum</name>
    <name type="common">Tree cotton</name>
    <name type="synonym">Gossypium nanking</name>
    <dbReference type="NCBI Taxonomy" id="29729"/>
    <lineage>
        <taxon>Eukaryota</taxon>
        <taxon>Viridiplantae</taxon>
        <taxon>Streptophyta</taxon>
        <taxon>Embryophyta</taxon>
        <taxon>Tracheophyta</taxon>
        <taxon>Spermatophyta</taxon>
        <taxon>Magnoliopsida</taxon>
        <taxon>eudicotyledons</taxon>
        <taxon>Gunneridae</taxon>
        <taxon>Pentapetalae</taxon>
        <taxon>rosids</taxon>
        <taxon>malvids</taxon>
        <taxon>Malvales</taxon>
        <taxon>Malvaceae</taxon>
        <taxon>Malvoideae</taxon>
        <taxon>Gossypium</taxon>
    </lineage>
</organism>
<gene>
    <name evidence="1" type="ORF">F383_24591</name>
</gene>
<proteinExistence type="predicted"/>